<dbReference type="EMBL" id="JBHUMA010000004">
    <property type="protein sequence ID" value="MFD2598369.1"/>
    <property type="molecule type" value="Genomic_DNA"/>
</dbReference>
<comment type="caution">
    <text evidence="2">The sequence shown here is derived from an EMBL/GenBank/DDBJ whole genome shotgun (WGS) entry which is preliminary data.</text>
</comment>
<feature type="signal peptide" evidence="1">
    <location>
        <begin position="1"/>
        <end position="28"/>
    </location>
</feature>
<organism evidence="2 3">
    <name type="scientific">Sphingobacterium corticis</name>
    <dbReference type="NCBI Taxonomy" id="1812823"/>
    <lineage>
        <taxon>Bacteria</taxon>
        <taxon>Pseudomonadati</taxon>
        <taxon>Bacteroidota</taxon>
        <taxon>Sphingobacteriia</taxon>
        <taxon>Sphingobacteriales</taxon>
        <taxon>Sphingobacteriaceae</taxon>
        <taxon>Sphingobacterium</taxon>
    </lineage>
</organism>
<evidence type="ECO:0000256" key="1">
    <source>
        <dbReference type="SAM" id="SignalP"/>
    </source>
</evidence>
<keyword evidence="1" id="KW-0732">Signal</keyword>
<proteinExistence type="predicted"/>
<sequence>MLSKKYFKTFFGSFIIAVLAICTNVAFAQDSTRNVFFEKINDTESRFFFDQNYYLVDKNCEFKSIERVAKFDKINNHFEGNFVDVAADGRRLLTGSYANGLKDGRFVAYHPNQQIKWEVTFKENKPTGFWNYYYPDGRPLLSVSFHDSTSARIVSLWDERGKLRVKQGNGKYDFRNPIDGYSQYGFSFYSMRGKIKDGVPDGAWQVYFENPQAKQSEYAADETYRDGIFLIGNNYFEDAEYTAPIFSILPYDTFYRADALVFKPCTFDDFAGFTYYLSEYFKAAFQAVRVNTPVNNDFAFEVLVRKDGSARRAKVISELPEEIHNGFQRVVQSIEYFIPSFKDGDYIDDQLTVRGKVLSGADGQLLFQTNRIERKFEQDK</sequence>
<reference evidence="3" key="1">
    <citation type="journal article" date="2019" name="Int. J. Syst. Evol. Microbiol.">
        <title>The Global Catalogue of Microorganisms (GCM) 10K type strain sequencing project: providing services to taxonomists for standard genome sequencing and annotation.</title>
        <authorList>
            <consortium name="The Broad Institute Genomics Platform"/>
            <consortium name="The Broad Institute Genome Sequencing Center for Infectious Disease"/>
            <person name="Wu L."/>
            <person name="Ma J."/>
        </authorList>
    </citation>
    <scope>NUCLEOTIDE SEQUENCE [LARGE SCALE GENOMIC DNA]</scope>
    <source>
        <strain evidence="3">KCTC 42248</strain>
    </source>
</reference>
<feature type="chain" id="PRO_5046204973" evidence="1">
    <location>
        <begin position="29"/>
        <end position="380"/>
    </location>
</feature>
<dbReference type="SUPFAM" id="SSF82185">
    <property type="entry name" value="Histone H3 K4-specific methyltransferase SET7/9 N-terminal domain"/>
    <property type="match status" value="1"/>
</dbReference>
<gene>
    <name evidence="2" type="ORF">ACFSQ3_05335</name>
</gene>
<dbReference type="RefSeq" id="WP_380868208.1">
    <property type="nucleotide sequence ID" value="NZ_JBHUMA010000004.1"/>
</dbReference>
<evidence type="ECO:0000313" key="3">
    <source>
        <dbReference type="Proteomes" id="UP001597393"/>
    </source>
</evidence>
<protein>
    <submittedName>
        <fullName evidence="2">Toxin-antitoxin system YwqK family antitoxin</fullName>
    </submittedName>
</protein>
<name>A0ABW5NGU5_9SPHI</name>
<dbReference type="Gene3D" id="2.20.110.10">
    <property type="entry name" value="Histone H3 K4-specific methyltransferase SET7/9 N-terminal domain"/>
    <property type="match status" value="1"/>
</dbReference>
<evidence type="ECO:0000313" key="2">
    <source>
        <dbReference type="EMBL" id="MFD2598369.1"/>
    </source>
</evidence>
<dbReference type="Proteomes" id="UP001597393">
    <property type="component" value="Unassembled WGS sequence"/>
</dbReference>
<accession>A0ABW5NGU5</accession>
<keyword evidence="3" id="KW-1185">Reference proteome</keyword>